<dbReference type="PANTHER" id="PTHR43656">
    <property type="entry name" value="BINDING OXIDOREDUCTASE, PUTATIVE (AFU_ORTHOLOGUE AFUA_2G08260)-RELATED"/>
    <property type="match status" value="1"/>
</dbReference>
<sequence>MASRYACREGVDRSTLGEPLRLNFSGRVAKNRLMKAATTEKMASWSPTDKSARGIPGNELVTLYQTWASGGYGIVVTGNILIDHDHIEGKGNMIVPIDAPFSGPLFDGFQKLAAAGRSSGGGTLFLGQLNHPGRQCLQSIQPDPVSASDVQLNMKMFGDGFAQPHPASLDEVSAIAAAFVHASVFLDKAGFDGIQLHAAHGYLLAQFLAETTNLRTDAYGGSLPNRARLITEIADGIRAQTRPDLVLSIKINSVEFEAKGLPTEEAAQLCELLEAHGFDFVELSGGTYEELGLCHRRETTRAREAFFLEFADKIVPRLSRTRTFVTGGLRSAGAMADALGTVDGVGLGRPACSEPNLARDILAGKVDACVKPLLEDNDFGITASLAAAQIGLMGQGLDTVDPSNREVVDALNEGLASWKKTLTGKSGEPVRYGMFLFPFLKSS</sequence>
<name>A0AA40B0S7_9PEZI</name>
<dbReference type="EMBL" id="JAUKUA010000002">
    <property type="protein sequence ID" value="KAK0725561.1"/>
    <property type="molecule type" value="Genomic_DNA"/>
</dbReference>
<dbReference type="AlphaFoldDB" id="A0AA40B0S7"/>
<keyword evidence="2" id="KW-0285">Flavoprotein</keyword>
<protein>
    <submittedName>
        <fullName evidence="6">NADH oxidase</fullName>
    </submittedName>
</protein>
<evidence type="ECO:0000313" key="7">
    <source>
        <dbReference type="Proteomes" id="UP001172102"/>
    </source>
</evidence>
<dbReference type="InterPro" id="IPR013785">
    <property type="entry name" value="Aldolase_TIM"/>
</dbReference>
<reference evidence="6" key="1">
    <citation type="submission" date="2023-06" db="EMBL/GenBank/DDBJ databases">
        <title>Genome-scale phylogeny and comparative genomics of the fungal order Sordariales.</title>
        <authorList>
            <consortium name="Lawrence Berkeley National Laboratory"/>
            <person name="Hensen N."/>
            <person name="Bonometti L."/>
            <person name="Westerberg I."/>
            <person name="Brannstrom I.O."/>
            <person name="Guillou S."/>
            <person name="Cros-Aarteil S."/>
            <person name="Calhoun S."/>
            <person name="Haridas S."/>
            <person name="Kuo A."/>
            <person name="Mondo S."/>
            <person name="Pangilinan J."/>
            <person name="Riley R."/>
            <person name="Labutti K."/>
            <person name="Andreopoulos B."/>
            <person name="Lipzen A."/>
            <person name="Chen C."/>
            <person name="Yanf M."/>
            <person name="Daum C."/>
            <person name="Ng V."/>
            <person name="Clum A."/>
            <person name="Steindorff A."/>
            <person name="Ohm R."/>
            <person name="Martin F."/>
            <person name="Silar P."/>
            <person name="Natvig D."/>
            <person name="Lalanne C."/>
            <person name="Gautier V."/>
            <person name="Ament-Velasquez S.L."/>
            <person name="Kruys A."/>
            <person name="Hutchinson M.I."/>
            <person name="Powell A.J."/>
            <person name="Barry K."/>
            <person name="Miller A.N."/>
            <person name="Grigoriev I.V."/>
            <person name="Debuchy R."/>
            <person name="Gladieux P."/>
            <person name="Thoren M.H."/>
            <person name="Johannesson H."/>
        </authorList>
    </citation>
    <scope>NUCLEOTIDE SEQUENCE</scope>
    <source>
        <strain evidence="6">SMH4607-1</strain>
    </source>
</reference>
<dbReference type="Proteomes" id="UP001172102">
    <property type="component" value="Unassembled WGS sequence"/>
</dbReference>
<evidence type="ECO:0000256" key="3">
    <source>
        <dbReference type="ARBA" id="ARBA00022643"/>
    </source>
</evidence>
<keyword evidence="4" id="KW-0560">Oxidoreductase</keyword>
<evidence type="ECO:0000256" key="1">
    <source>
        <dbReference type="ARBA" id="ARBA00005979"/>
    </source>
</evidence>
<accession>A0AA40B0S7</accession>
<feature type="domain" description="NADH:flavin oxidoreductase/NADH oxidase N-terminal" evidence="5">
    <location>
        <begin position="56"/>
        <end position="362"/>
    </location>
</feature>
<evidence type="ECO:0000256" key="4">
    <source>
        <dbReference type="ARBA" id="ARBA00023002"/>
    </source>
</evidence>
<dbReference type="InterPro" id="IPR001155">
    <property type="entry name" value="OxRdtase_FMN_N"/>
</dbReference>
<evidence type="ECO:0000259" key="5">
    <source>
        <dbReference type="Pfam" id="PF00724"/>
    </source>
</evidence>
<organism evidence="6 7">
    <name type="scientific">Lasiosphaeris hirsuta</name>
    <dbReference type="NCBI Taxonomy" id="260670"/>
    <lineage>
        <taxon>Eukaryota</taxon>
        <taxon>Fungi</taxon>
        <taxon>Dikarya</taxon>
        <taxon>Ascomycota</taxon>
        <taxon>Pezizomycotina</taxon>
        <taxon>Sordariomycetes</taxon>
        <taxon>Sordariomycetidae</taxon>
        <taxon>Sordariales</taxon>
        <taxon>Lasiosphaeriaceae</taxon>
        <taxon>Lasiosphaeris</taxon>
    </lineage>
</organism>
<keyword evidence="7" id="KW-1185">Reference proteome</keyword>
<dbReference type="PANTHER" id="PTHR43656:SF5">
    <property type="entry name" value="NADH:FLAVIN OXIDOREDUCTASE_NADH OXIDASE N-TERMINAL DOMAIN-CONTAINING PROTEIN"/>
    <property type="match status" value="1"/>
</dbReference>
<comment type="similarity">
    <text evidence="1">Belongs to the NADH:flavin oxidoreductase/NADH oxidase family.</text>
</comment>
<keyword evidence="3" id="KW-0288">FMN</keyword>
<dbReference type="Gene3D" id="3.20.20.70">
    <property type="entry name" value="Aldolase class I"/>
    <property type="match status" value="1"/>
</dbReference>
<dbReference type="CDD" id="cd04733">
    <property type="entry name" value="OYE_like_2_FMN"/>
    <property type="match status" value="1"/>
</dbReference>
<proteinExistence type="inferred from homology"/>
<dbReference type="SUPFAM" id="SSF51395">
    <property type="entry name" value="FMN-linked oxidoreductases"/>
    <property type="match status" value="1"/>
</dbReference>
<dbReference type="GO" id="GO:0016491">
    <property type="term" value="F:oxidoreductase activity"/>
    <property type="evidence" value="ECO:0007669"/>
    <property type="project" value="UniProtKB-KW"/>
</dbReference>
<comment type="caution">
    <text evidence="6">The sequence shown here is derived from an EMBL/GenBank/DDBJ whole genome shotgun (WGS) entry which is preliminary data.</text>
</comment>
<dbReference type="Pfam" id="PF00724">
    <property type="entry name" value="Oxidored_FMN"/>
    <property type="match status" value="1"/>
</dbReference>
<gene>
    <name evidence="6" type="ORF">B0H67DRAFT_598766</name>
</gene>
<evidence type="ECO:0000256" key="2">
    <source>
        <dbReference type="ARBA" id="ARBA00022630"/>
    </source>
</evidence>
<dbReference type="InterPro" id="IPR051799">
    <property type="entry name" value="NADH_flavin_oxidoreductase"/>
</dbReference>
<evidence type="ECO:0000313" key="6">
    <source>
        <dbReference type="EMBL" id="KAK0725561.1"/>
    </source>
</evidence>
<dbReference type="GO" id="GO:0010181">
    <property type="term" value="F:FMN binding"/>
    <property type="evidence" value="ECO:0007669"/>
    <property type="project" value="InterPro"/>
</dbReference>